<evidence type="ECO:0000313" key="3">
    <source>
        <dbReference type="Proteomes" id="UP000775547"/>
    </source>
</evidence>
<reference evidence="2" key="1">
    <citation type="submission" date="2020-07" db="EMBL/GenBank/DDBJ databases">
        <authorList>
            <person name="Nieuwenhuis M."/>
            <person name="Van De Peppel L.J.J."/>
        </authorList>
    </citation>
    <scope>NUCLEOTIDE SEQUENCE</scope>
    <source>
        <strain evidence="2">AP01</strain>
        <tissue evidence="2">Mycelium</tissue>
    </source>
</reference>
<evidence type="ECO:0000313" key="2">
    <source>
        <dbReference type="EMBL" id="KAG5638471.1"/>
    </source>
</evidence>
<keyword evidence="3" id="KW-1185">Reference proteome</keyword>
<gene>
    <name evidence="2" type="ORF">DXG03_004128</name>
</gene>
<proteinExistence type="predicted"/>
<dbReference type="AlphaFoldDB" id="A0A9P7K4Z9"/>
<organism evidence="2 3">
    <name type="scientific">Asterophora parasitica</name>
    <dbReference type="NCBI Taxonomy" id="117018"/>
    <lineage>
        <taxon>Eukaryota</taxon>
        <taxon>Fungi</taxon>
        <taxon>Dikarya</taxon>
        <taxon>Basidiomycota</taxon>
        <taxon>Agaricomycotina</taxon>
        <taxon>Agaricomycetes</taxon>
        <taxon>Agaricomycetidae</taxon>
        <taxon>Agaricales</taxon>
        <taxon>Tricholomatineae</taxon>
        <taxon>Lyophyllaceae</taxon>
        <taxon>Asterophora</taxon>
    </lineage>
</organism>
<accession>A0A9P7K4Z9</accession>
<protein>
    <submittedName>
        <fullName evidence="2">Uncharacterized protein</fullName>
    </submittedName>
</protein>
<feature type="non-terminal residue" evidence="2">
    <location>
        <position position="83"/>
    </location>
</feature>
<evidence type="ECO:0000256" key="1">
    <source>
        <dbReference type="SAM" id="MobiDB-lite"/>
    </source>
</evidence>
<comment type="caution">
    <text evidence="2">The sequence shown here is derived from an EMBL/GenBank/DDBJ whole genome shotgun (WGS) entry which is preliminary data.</text>
</comment>
<sequence length="83" mass="8876">MPELHEVKYGSAGESGDKDSGGAEEGNSESDDEYFDVLKGADDCQLLGLGDEAYTNIFAAAALSKDVQENPRSNLIDVELYNS</sequence>
<dbReference type="Proteomes" id="UP000775547">
    <property type="component" value="Unassembled WGS sequence"/>
</dbReference>
<name>A0A9P7K4Z9_9AGAR</name>
<dbReference type="EMBL" id="JABCKV010002431">
    <property type="protein sequence ID" value="KAG5638471.1"/>
    <property type="molecule type" value="Genomic_DNA"/>
</dbReference>
<feature type="region of interest" description="Disordered" evidence="1">
    <location>
        <begin position="1"/>
        <end position="32"/>
    </location>
</feature>
<reference evidence="2" key="2">
    <citation type="submission" date="2021-10" db="EMBL/GenBank/DDBJ databases">
        <title>Phylogenomics reveals ancestral predisposition of the termite-cultivated fungus Termitomyces towards a domesticated lifestyle.</title>
        <authorList>
            <person name="Auxier B."/>
            <person name="Grum-Grzhimaylo A."/>
            <person name="Cardenas M.E."/>
            <person name="Lodge J.D."/>
            <person name="Laessoe T."/>
            <person name="Pedersen O."/>
            <person name="Smith M.E."/>
            <person name="Kuyper T.W."/>
            <person name="Franco-Molano E.A."/>
            <person name="Baroni T.J."/>
            <person name="Aanen D.K."/>
        </authorList>
    </citation>
    <scope>NUCLEOTIDE SEQUENCE</scope>
    <source>
        <strain evidence="2">AP01</strain>
        <tissue evidence="2">Mycelium</tissue>
    </source>
</reference>